<name>A0AA35RRJ5_GEOBA</name>
<dbReference type="EMBL" id="CASHTH010001528">
    <property type="protein sequence ID" value="CAI8016424.1"/>
    <property type="molecule type" value="Genomic_DNA"/>
</dbReference>
<feature type="non-terminal residue" evidence="2">
    <location>
        <position position="139"/>
    </location>
</feature>
<evidence type="ECO:0008006" key="4">
    <source>
        <dbReference type="Google" id="ProtNLM"/>
    </source>
</evidence>
<dbReference type="Proteomes" id="UP001174909">
    <property type="component" value="Unassembled WGS sequence"/>
</dbReference>
<comment type="caution">
    <text evidence="2">The sequence shown here is derived from an EMBL/GenBank/DDBJ whole genome shotgun (WGS) entry which is preliminary data.</text>
</comment>
<dbReference type="InterPro" id="IPR036084">
    <property type="entry name" value="Ser_inhib-like_sf"/>
</dbReference>
<dbReference type="SUPFAM" id="SSF57567">
    <property type="entry name" value="Serine protease inhibitors"/>
    <property type="match status" value="1"/>
</dbReference>
<keyword evidence="1" id="KW-0732">Signal</keyword>
<keyword evidence="3" id="KW-1185">Reference proteome</keyword>
<gene>
    <name evidence="2" type="ORF">GBAR_LOCUS10074</name>
</gene>
<feature type="chain" id="PRO_5041334361" description="TIL domain-containing protein" evidence="1">
    <location>
        <begin position="41"/>
        <end position="139"/>
    </location>
</feature>
<reference evidence="2" key="1">
    <citation type="submission" date="2023-03" db="EMBL/GenBank/DDBJ databases">
        <authorList>
            <person name="Steffen K."/>
            <person name="Cardenas P."/>
        </authorList>
    </citation>
    <scope>NUCLEOTIDE SEQUENCE</scope>
</reference>
<protein>
    <recommendedName>
        <fullName evidence="4">TIL domain-containing protein</fullName>
    </recommendedName>
</protein>
<evidence type="ECO:0000313" key="2">
    <source>
        <dbReference type="EMBL" id="CAI8016424.1"/>
    </source>
</evidence>
<evidence type="ECO:0000313" key="3">
    <source>
        <dbReference type="Proteomes" id="UP001174909"/>
    </source>
</evidence>
<proteinExistence type="predicted"/>
<dbReference type="AlphaFoldDB" id="A0AA35RRJ5"/>
<feature type="signal peptide" evidence="1">
    <location>
        <begin position="1"/>
        <end position="40"/>
    </location>
</feature>
<evidence type="ECO:0000256" key="1">
    <source>
        <dbReference type="SAM" id="SignalP"/>
    </source>
</evidence>
<dbReference type="CDD" id="cd19941">
    <property type="entry name" value="TIL"/>
    <property type="match status" value="1"/>
</dbReference>
<sequence>MYAAHLPAPSLLRSLADARTALLLLMLSLLPFAGVCSTAAESVCSFGRLPFSCYTGCPPINCDSSVESCTGDCVSGCFCPRDLFQLGSQLCVEEQHCIDSSMHSINKLVRYSESSGTNFICMGVEVISGISPLTLVYCF</sequence>
<accession>A0AA35RRJ5</accession>
<organism evidence="2 3">
    <name type="scientific">Geodia barretti</name>
    <name type="common">Barrett's horny sponge</name>
    <dbReference type="NCBI Taxonomy" id="519541"/>
    <lineage>
        <taxon>Eukaryota</taxon>
        <taxon>Metazoa</taxon>
        <taxon>Porifera</taxon>
        <taxon>Demospongiae</taxon>
        <taxon>Heteroscleromorpha</taxon>
        <taxon>Tetractinellida</taxon>
        <taxon>Astrophorina</taxon>
        <taxon>Geodiidae</taxon>
        <taxon>Geodia</taxon>
    </lineage>
</organism>